<evidence type="ECO:0000256" key="3">
    <source>
        <dbReference type="ARBA" id="ARBA00022741"/>
    </source>
</evidence>
<dbReference type="PANTHER" id="PTHR11070:SF59">
    <property type="entry name" value="DNA 3'-5' HELICASE"/>
    <property type="match status" value="1"/>
</dbReference>
<evidence type="ECO:0000256" key="2">
    <source>
        <dbReference type="ARBA" id="ARBA00022722"/>
    </source>
</evidence>
<comment type="caution">
    <text evidence="18">The sequence shown here is derived from an EMBL/GenBank/DDBJ whole genome shotgun (WGS) entry which is preliminary data.</text>
</comment>
<dbReference type="Gene3D" id="3.40.50.300">
    <property type="entry name" value="P-loop containing nucleotide triphosphate hydrolases"/>
    <property type="match status" value="2"/>
</dbReference>
<proteinExistence type="inferred from homology"/>
<dbReference type="Proteomes" id="UP001526201">
    <property type="component" value="Unassembled WGS sequence"/>
</dbReference>
<evidence type="ECO:0000256" key="8">
    <source>
        <dbReference type="ARBA" id="ARBA00022840"/>
    </source>
</evidence>
<keyword evidence="2" id="KW-0540">Nuclease</keyword>
<dbReference type="Pfam" id="PF12705">
    <property type="entry name" value="PDDEXK_1"/>
    <property type="match status" value="1"/>
</dbReference>
<dbReference type="InterPro" id="IPR014016">
    <property type="entry name" value="UvrD-like_ATP-bd"/>
</dbReference>
<dbReference type="Gene3D" id="1.10.10.160">
    <property type="match status" value="1"/>
</dbReference>
<dbReference type="GO" id="GO:0004386">
    <property type="term" value="F:helicase activity"/>
    <property type="evidence" value="ECO:0007669"/>
    <property type="project" value="UniProtKB-KW"/>
</dbReference>
<dbReference type="SUPFAM" id="SSF52540">
    <property type="entry name" value="P-loop containing nucleoside triphosphate hydrolases"/>
    <property type="match status" value="1"/>
</dbReference>
<dbReference type="InterPro" id="IPR011604">
    <property type="entry name" value="PDDEXK-like_dom_sf"/>
</dbReference>
<dbReference type="EMBL" id="JACKTY010000029">
    <property type="protein sequence ID" value="MCV7227078.1"/>
    <property type="molecule type" value="Genomic_DNA"/>
</dbReference>
<evidence type="ECO:0000259" key="17">
    <source>
        <dbReference type="PROSITE" id="PS51217"/>
    </source>
</evidence>
<evidence type="ECO:0000256" key="7">
    <source>
        <dbReference type="ARBA" id="ARBA00022839"/>
    </source>
</evidence>
<dbReference type="Gene3D" id="3.90.320.10">
    <property type="match status" value="1"/>
</dbReference>
<dbReference type="Pfam" id="PF13361">
    <property type="entry name" value="UvrD_C"/>
    <property type="match status" value="1"/>
</dbReference>
<keyword evidence="10" id="KW-0234">DNA repair</keyword>
<feature type="domain" description="UvrD-like helicase C-terminal" evidence="17">
    <location>
        <begin position="325"/>
        <end position="617"/>
    </location>
</feature>
<evidence type="ECO:0000256" key="6">
    <source>
        <dbReference type="ARBA" id="ARBA00022806"/>
    </source>
</evidence>
<keyword evidence="19" id="KW-1185">Reference proteome</keyword>
<dbReference type="PANTHER" id="PTHR11070">
    <property type="entry name" value="UVRD / RECB / PCRA DNA HELICASE FAMILY MEMBER"/>
    <property type="match status" value="1"/>
</dbReference>
<dbReference type="InterPro" id="IPR038726">
    <property type="entry name" value="PDDEXK_AddAB-type"/>
</dbReference>
<keyword evidence="6 15" id="KW-0347">Helicase</keyword>
<organism evidence="18 19">
    <name type="scientific">Mycolicibacterium komossense</name>
    <dbReference type="NCBI Taxonomy" id="1779"/>
    <lineage>
        <taxon>Bacteria</taxon>
        <taxon>Bacillati</taxon>
        <taxon>Actinomycetota</taxon>
        <taxon>Actinomycetes</taxon>
        <taxon>Mycobacteriales</taxon>
        <taxon>Mycobacteriaceae</taxon>
        <taxon>Mycolicibacterium</taxon>
    </lineage>
</organism>
<dbReference type="PROSITE" id="PS51217">
    <property type="entry name" value="UVRD_HELICASE_CTER"/>
    <property type="match status" value="1"/>
</dbReference>
<comment type="catalytic activity">
    <reaction evidence="12">
        <text>Couples ATP hydrolysis with the unwinding of duplex DNA by translocating in the 3'-5' direction.</text>
        <dbReference type="EC" id="5.6.2.4"/>
    </reaction>
</comment>
<keyword evidence="9" id="KW-0238">DNA-binding</keyword>
<dbReference type="EC" id="5.6.2.4" evidence="13"/>
<reference evidence="18 19" key="1">
    <citation type="journal article" date="2022" name="BMC Genomics">
        <title>Comparative genome analysis of mycobacteria focusing on tRNA and non-coding RNA.</title>
        <authorList>
            <person name="Behra P.R.K."/>
            <person name="Pettersson B.M.F."/>
            <person name="Ramesh M."/>
            <person name="Das S."/>
            <person name="Dasgupta S."/>
            <person name="Kirsebom L.A."/>
        </authorList>
    </citation>
    <scope>NUCLEOTIDE SEQUENCE [LARGE SCALE GENOMIC DNA]</scope>
    <source>
        <strain evidence="18 19">DSM 44078</strain>
    </source>
</reference>
<keyword evidence="5 15" id="KW-0378">Hydrolase</keyword>
<sequence>MLSPAVTTARTGARCWGEDVSAVLDPEPRGIFRVLGGPGTGKSSLLIDVATARIAAGAQPESVLLLTGSGRLGARARSSLTTELLAAHPVAPDRAVVRAPLVRSVHALAFAVLRLAAQRAGDPPPRLITGAEQDGIIRELLAGDIEDGALAWPPELRVALGTTGFATELRDLLARCAERGVDPAQLQRLGKLAGRPEWTAAGRFAQQYEQVMLLRAAVGMAAPQATVPALGAAELVGAALEAFATDPDLLAAEHARISTLLVDDAQHLDPQAARLVRLLAAGAETAVFAGDPNQTVFGFRGADPALLLADSPPSVTLRITQRCSPAIARAITGVLGQLPGAAPSREIASAGTEPGAVSALLAASEHAEAALVADTLRRAHLIDGVPWSQMAVIVRSVPRAAALPRALAGAGVPVAPSTTHGPLLDNATVRALLTVLDATATGLTGDHALTLLTGPIGRIDPVTLRQLRRALRRIDGAEPPREFGELLVGTLSNGIPNALSASHAKPLRRIAAVLTATAAAGADPRAALWQAWQRSGLARRLLTASERSGTGGLRAAADLDAVTALFDITDQFAARTAGASVSGLADHIAGLQLPAAASEPVETPEAVCVLSPHQALDRDWDVVVIAGLQEGLWPNTVPRGGILGTQRLLDVLAGITGDVSLTAPLVAEERRLLITAMGRARDRLVVTAVDGAADDSDEMVVPSPFFYDIARFATVDGRPAELPAPVVAPPVLSVAAVVGKLRSVVCAPTGAVDDTTRDCAAAQLAKLAAAGVPGADPSSWHSLVPVSTETRLWDDGPDAVVSLSPSTLQTLQDCPLRWLMERHGGADARELRSTLGSLVHALISQRGKSESQLMAELEALWQQLPFESDWFARNELTRHQLMLATFTEWREQTRAELTEVGTEVDVDGVVTTQGGEAEGPDVRLRGRVDRLERDAAGGLVIIDVKTGKSPVSKDDAQRHAQLAAYQLAVAEGLLPQGDQPGGGRLVYVAKTGANGATERTQDPLTPQALADWRGEVQRAAAATAGPQFVARRNDGCAHCPVRPACPAHTAPTSEEIQ</sequence>
<dbReference type="RefSeq" id="WP_264068004.1">
    <property type="nucleotide sequence ID" value="NZ_JACKTY010000029.1"/>
</dbReference>
<gene>
    <name evidence="18" type="ORF">H7J73_13670</name>
</gene>
<evidence type="ECO:0000256" key="14">
    <source>
        <dbReference type="ARBA" id="ARBA00048988"/>
    </source>
</evidence>
<dbReference type="InterPro" id="IPR014017">
    <property type="entry name" value="DNA_helicase_UvrD-like_C"/>
</dbReference>
<dbReference type="PROSITE" id="PS51198">
    <property type="entry name" value="UVRD_HELICASE_ATP_BIND"/>
    <property type="match status" value="1"/>
</dbReference>
<comment type="catalytic activity">
    <reaction evidence="14">
        <text>ATP + H2O = ADP + phosphate + H(+)</text>
        <dbReference type="Rhea" id="RHEA:13065"/>
        <dbReference type="ChEBI" id="CHEBI:15377"/>
        <dbReference type="ChEBI" id="CHEBI:15378"/>
        <dbReference type="ChEBI" id="CHEBI:30616"/>
        <dbReference type="ChEBI" id="CHEBI:43474"/>
        <dbReference type="ChEBI" id="CHEBI:456216"/>
        <dbReference type="EC" id="5.6.2.4"/>
    </reaction>
</comment>
<comment type="similarity">
    <text evidence="1">Belongs to the helicase family. UvrD subfamily.</text>
</comment>
<name>A0ABT3CC81_9MYCO</name>
<evidence type="ECO:0000256" key="11">
    <source>
        <dbReference type="ARBA" id="ARBA00023235"/>
    </source>
</evidence>
<evidence type="ECO:0000256" key="13">
    <source>
        <dbReference type="ARBA" id="ARBA00034808"/>
    </source>
</evidence>
<keyword evidence="3 15" id="KW-0547">Nucleotide-binding</keyword>
<evidence type="ECO:0000256" key="10">
    <source>
        <dbReference type="ARBA" id="ARBA00023204"/>
    </source>
</evidence>
<evidence type="ECO:0000256" key="1">
    <source>
        <dbReference type="ARBA" id="ARBA00009922"/>
    </source>
</evidence>
<keyword evidence="11" id="KW-0413">Isomerase</keyword>
<evidence type="ECO:0000256" key="15">
    <source>
        <dbReference type="PROSITE-ProRule" id="PRU00560"/>
    </source>
</evidence>
<feature type="domain" description="UvrD-like helicase ATP-binding" evidence="16">
    <location>
        <begin position="15"/>
        <end position="345"/>
    </location>
</feature>
<evidence type="ECO:0000256" key="12">
    <source>
        <dbReference type="ARBA" id="ARBA00034617"/>
    </source>
</evidence>
<dbReference type="Gene3D" id="1.10.486.10">
    <property type="entry name" value="PCRA, domain 4"/>
    <property type="match status" value="1"/>
</dbReference>
<evidence type="ECO:0000313" key="19">
    <source>
        <dbReference type="Proteomes" id="UP001526201"/>
    </source>
</evidence>
<evidence type="ECO:0000256" key="4">
    <source>
        <dbReference type="ARBA" id="ARBA00022763"/>
    </source>
</evidence>
<keyword evidence="8 15" id="KW-0067">ATP-binding</keyword>
<dbReference type="Pfam" id="PF00580">
    <property type="entry name" value="UvrD-helicase"/>
    <property type="match status" value="1"/>
</dbReference>
<evidence type="ECO:0000313" key="18">
    <source>
        <dbReference type="EMBL" id="MCV7227078.1"/>
    </source>
</evidence>
<dbReference type="InterPro" id="IPR000212">
    <property type="entry name" value="DNA_helicase_UvrD/REP"/>
</dbReference>
<dbReference type="InterPro" id="IPR013986">
    <property type="entry name" value="DExx_box_DNA_helicase_dom_sf"/>
</dbReference>
<keyword evidence="7" id="KW-0269">Exonuclease</keyword>
<protein>
    <recommendedName>
        <fullName evidence="13">DNA 3'-5' helicase</fullName>
        <ecNumber evidence="13">5.6.2.4</ecNumber>
    </recommendedName>
</protein>
<dbReference type="InterPro" id="IPR027417">
    <property type="entry name" value="P-loop_NTPase"/>
</dbReference>
<accession>A0ABT3CC81</accession>
<evidence type="ECO:0000256" key="5">
    <source>
        <dbReference type="ARBA" id="ARBA00022801"/>
    </source>
</evidence>
<evidence type="ECO:0000259" key="16">
    <source>
        <dbReference type="PROSITE" id="PS51198"/>
    </source>
</evidence>
<evidence type="ECO:0000256" key="9">
    <source>
        <dbReference type="ARBA" id="ARBA00023125"/>
    </source>
</evidence>
<keyword evidence="4" id="KW-0227">DNA damage</keyword>
<feature type="binding site" evidence="15">
    <location>
        <begin position="36"/>
        <end position="43"/>
    </location>
    <ligand>
        <name>ATP</name>
        <dbReference type="ChEBI" id="CHEBI:30616"/>
    </ligand>
</feature>